<gene>
    <name evidence="2" type="ORF">PanWU01x14_315580</name>
</gene>
<feature type="region of interest" description="Disordered" evidence="1">
    <location>
        <begin position="96"/>
        <end position="138"/>
    </location>
</feature>
<name>A0A2P5ANB9_PARAD</name>
<evidence type="ECO:0008006" key="4">
    <source>
        <dbReference type="Google" id="ProtNLM"/>
    </source>
</evidence>
<dbReference type="EMBL" id="JXTB01000507">
    <property type="protein sequence ID" value="PON38056.1"/>
    <property type="molecule type" value="Genomic_DNA"/>
</dbReference>
<evidence type="ECO:0000313" key="3">
    <source>
        <dbReference type="Proteomes" id="UP000237105"/>
    </source>
</evidence>
<proteinExistence type="predicted"/>
<sequence>MKKNKKAKEAKYTVYGFSIALQYWAYEAIPKLTGTFSENLGIKFPRVLSWTSNKIPSMIDCIDVFKIKKLVTKALLNLREAEKEFYEHIYHDPHHSLGSTGVEEEGIDVEDEDENKKEAAEAKRAAEEAGIFDAPTNKANHTELKANQVIVNDKLNRLLKMMEEIKVHRQPTGFESEATQSDVLPEGYQPGEDVVIRTPTKEHTPEEQQTLGVKELQLAEVATVKFGRKMLPYFVLNVEGVADRDDLDLTTMTKPCDFDVR</sequence>
<keyword evidence="3" id="KW-1185">Reference proteome</keyword>
<feature type="non-terminal residue" evidence="2">
    <location>
        <position position="261"/>
    </location>
</feature>
<protein>
    <recommendedName>
        <fullName evidence="4">Ulp1 protease family, C-terminal catalytic domain containing protein</fullName>
    </recommendedName>
</protein>
<feature type="compositionally biased region" description="Basic and acidic residues" evidence="1">
    <location>
        <begin position="114"/>
        <end position="127"/>
    </location>
</feature>
<dbReference type="Proteomes" id="UP000237105">
    <property type="component" value="Unassembled WGS sequence"/>
</dbReference>
<reference evidence="3" key="1">
    <citation type="submission" date="2016-06" db="EMBL/GenBank/DDBJ databases">
        <title>Parallel loss of symbiosis genes in relatives of nitrogen-fixing non-legume Parasponia.</title>
        <authorList>
            <person name="Van Velzen R."/>
            <person name="Holmer R."/>
            <person name="Bu F."/>
            <person name="Rutten L."/>
            <person name="Van Zeijl A."/>
            <person name="Liu W."/>
            <person name="Santuari L."/>
            <person name="Cao Q."/>
            <person name="Sharma T."/>
            <person name="Shen D."/>
            <person name="Roswanjaya Y."/>
            <person name="Wardhani T."/>
            <person name="Kalhor M.S."/>
            <person name="Jansen J."/>
            <person name="Van den Hoogen J."/>
            <person name="Gungor B."/>
            <person name="Hartog M."/>
            <person name="Hontelez J."/>
            <person name="Verver J."/>
            <person name="Yang W.-C."/>
            <person name="Schijlen E."/>
            <person name="Repin R."/>
            <person name="Schilthuizen M."/>
            <person name="Schranz E."/>
            <person name="Heidstra R."/>
            <person name="Miyata K."/>
            <person name="Fedorova E."/>
            <person name="Kohlen W."/>
            <person name="Bisseling T."/>
            <person name="Smit S."/>
            <person name="Geurts R."/>
        </authorList>
    </citation>
    <scope>NUCLEOTIDE SEQUENCE [LARGE SCALE GENOMIC DNA]</scope>
    <source>
        <strain evidence="3">cv. WU1-14</strain>
    </source>
</reference>
<dbReference type="OrthoDB" id="1680482at2759"/>
<organism evidence="2 3">
    <name type="scientific">Parasponia andersonii</name>
    <name type="common">Sponia andersonii</name>
    <dbReference type="NCBI Taxonomy" id="3476"/>
    <lineage>
        <taxon>Eukaryota</taxon>
        <taxon>Viridiplantae</taxon>
        <taxon>Streptophyta</taxon>
        <taxon>Embryophyta</taxon>
        <taxon>Tracheophyta</taxon>
        <taxon>Spermatophyta</taxon>
        <taxon>Magnoliopsida</taxon>
        <taxon>eudicotyledons</taxon>
        <taxon>Gunneridae</taxon>
        <taxon>Pentapetalae</taxon>
        <taxon>rosids</taxon>
        <taxon>fabids</taxon>
        <taxon>Rosales</taxon>
        <taxon>Cannabaceae</taxon>
        <taxon>Parasponia</taxon>
    </lineage>
</organism>
<dbReference type="PANTHER" id="PTHR48449">
    <property type="entry name" value="DUF1985 DOMAIN-CONTAINING PROTEIN"/>
    <property type="match status" value="1"/>
</dbReference>
<accession>A0A2P5ANB9</accession>
<evidence type="ECO:0000313" key="2">
    <source>
        <dbReference type="EMBL" id="PON38056.1"/>
    </source>
</evidence>
<dbReference type="AlphaFoldDB" id="A0A2P5ANB9"/>
<feature type="compositionally biased region" description="Acidic residues" evidence="1">
    <location>
        <begin position="102"/>
        <end position="113"/>
    </location>
</feature>
<dbReference type="PANTHER" id="PTHR48449:SF1">
    <property type="entry name" value="DUF1985 DOMAIN-CONTAINING PROTEIN"/>
    <property type="match status" value="1"/>
</dbReference>
<comment type="caution">
    <text evidence="2">The sequence shown here is derived from an EMBL/GenBank/DDBJ whole genome shotgun (WGS) entry which is preliminary data.</text>
</comment>
<evidence type="ECO:0000256" key="1">
    <source>
        <dbReference type="SAM" id="MobiDB-lite"/>
    </source>
</evidence>